<dbReference type="AlphaFoldDB" id="A0A1L9RIL7"/>
<evidence type="ECO:0000313" key="2">
    <source>
        <dbReference type="Proteomes" id="UP000184383"/>
    </source>
</evidence>
<gene>
    <name evidence="1" type="ORF">ASPWEDRAFT_27402</name>
</gene>
<dbReference type="RefSeq" id="XP_040688383.1">
    <property type="nucleotide sequence ID" value="XM_040832992.1"/>
</dbReference>
<proteinExistence type="predicted"/>
<dbReference type="VEuPathDB" id="FungiDB:ASPWEDRAFT_27402"/>
<dbReference type="GeneID" id="63748840"/>
<keyword evidence="2" id="KW-1185">Reference proteome</keyword>
<sequence length="189" mass="22395">MPNIPVMRNPTPRYSAETTQMLYTLHSHASKYESCLAWTSILEVFFPTSPDPEFPHVPPKYKLQVDLESRLPLLTASVVFTQSIFTDTHFLYFHFREKPSNPDDMTLDTLATWEDELKRDLLHLPRTYSESLFGAIAYGRDVRFYQLMPDARLEPTYWYADGLAHQNMDIVYHHRRITNWLRIIKVRWV</sequence>
<dbReference type="EMBL" id="KV878212">
    <property type="protein sequence ID" value="OJJ34707.1"/>
    <property type="molecule type" value="Genomic_DNA"/>
</dbReference>
<evidence type="ECO:0000313" key="1">
    <source>
        <dbReference type="EMBL" id="OJJ34707.1"/>
    </source>
</evidence>
<organism evidence="1 2">
    <name type="scientific">Aspergillus wentii DTO 134E9</name>
    <dbReference type="NCBI Taxonomy" id="1073089"/>
    <lineage>
        <taxon>Eukaryota</taxon>
        <taxon>Fungi</taxon>
        <taxon>Dikarya</taxon>
        <taxon>Ascomycota</taxon>
        <taxon>Pezizomycotina</taxon>
        <taxon>Eurotiomycetes</taxon>
        <taxon>Eurotiomycetidae</taxon>
        <taxon>Eurotiales</taxon>
        <taxon>Aspergillaceae</taxon>
        <taxon>Aspergillus</taxon>
        <taxon>Aspergillus subgen. Cremei</taxon>
    </lineage>
</organism>
<reference evidence="2" key="1">
    <citation type="journal article" date="2017" name="Genome Biol.">
        <title>Comparative genomics reveals high biological diversity and specific adaptations in the industrially and medically important fungal genus Aspergillus.</title>
        <authorList>
            <person name="de Vries R.P."/>
            <person name="Riley R."/>
            <person name="Wiebenga A."/>
            <person name="Aguilar-Osorio G."/>
            <person name="Amillis S."/>
            <person name="Uchima C.A."/>
            <person name="Anderluh G."/>
            <person name="Asadollahi M."/>
            <person name="Askin M."/>
            <person name="Barry K."/>
            <person name="Battaglia E."/>
            <person name="Bayram O."/>
            <person name="Benocci T."/>
            <person name="Braus-Stromeyer S.A."/>
            <person name="Caldana C."/>
            <person name="Canovas D."/>
            <person name="Cerqueira G.C."/>
            <person name="Chen F."/>
            <person name="Chen W."/>
            <person name="Choi C."/>
            <person name="Clum A."/>
            <person name="Dos Santos R.A."/>
            <person name="Damasio A.R."/>
            <person name="Diallinas G."/>
            <person name="Emri T."/>
            <person name="Fekete E."/>
            <person name="Flipphi M."/>
            <person name="Freyberg S."/>
            <person name="Gallo A."/>
            <person name="Gournas C."/>
            <person name="Habgood R."/>
            <person name="Hainaut M."/>
            <person name="Harispe M.L."/>
            <person name="Henrissat B."/>
            <person name="Hilden K.S."/>
            <person name="Hope R."/>
            <person name="Hossain A."/>
            <person name="Karabika E."/>
            <person name="Karaffa L."/>
            <person name="Karanyi Z."/>
            <person name="Krasevec N."/>
            <person name="Kuo A."/>
            <person name="Kusch H."/>
            <person name="LaButti K."/>
            <person name="Lagendijk E.L."/>
            <person name="Lapidus A."/>
            <person name="Levasseur A."/>
            <person name="Lindquist E."/>
            <person name="Lipzen A."/>
            <person name="Logrieco A.F."/>
            <person name="MacCabe A."/>
            <person name="Maekelae M.R."/>
            <person name="Malavazi I."/>
            <person name="Melin P."/>
            <person name="Meyer V."/>
            <person name="Mielnichuk N."/>
            <person name="Miskei M."/>
            <person name="Molnar A.P."/>
            <person name="Mule G."/>
            <person name="Ngan C.Y."/>
            <person name="Orejas M."/>
            <person name="Orosz E."/>
            <person name="Ouedraogo J.P."/>
            <person name="Overkamp K.M."/>
            <person name="Park H.-S."/>
            <person name="Perrone G."/>
            <person name="Piumi F."/>
            <person name="Punt P.J."/>
            <person name="Ram A.F."/>
            <person name="Ramon A."/>
            <person name="Rauscher S."/>
            <person name="Record E."/>
            <person name="Riano-Pachon D.M."/>
            <person name="Robert V."/>
            <person name="Roehrig J."/>
            <person name="Ruller R."/>
            <person name="Salamov A."/>
            <person name="Salih N.S."/>
            <person name="Samson R.A."/>
            <person name="Sandor E."/>
            <person name="Sanguinetti M."/>
            <person name="Schuetze T."/>
            <person name="Sepcic K."/>
            <person name="Shelest E."/>
            <person name="Sherlock G."/>
            <person name="Sophianopoulou V."/>
            <person name="Squina F.M."/>
            <person name="Sun H."/>
            <person name="Susca A."/>
            <person name="Todd R.B."/>
            <person name="Tsang A."/>
            <person name="Unkles S.E."/>
            <person name="van de Wiele N."/>
            <person name="van Rossen-Uffink D."/>
            <person name="Oliveira J.V."/>
            <person name="Vesth T.C."/>
            <person name="Visser J."/>
            <person name="Yu J.-H."/>
            <person name="Zhou M."/>
            <person name="Andersen M.R."/>
            <person name="Archer D.B."/>
            <person name="Baker S.E."/>
            <person name="Benoit I."/>
            <person name="Brakhage A.A."/>
            <person name="Braus G.H."/>
            <person name="Fischer R."/>
            <person name="Frisvad J.C."/>
            <person name="Goldman G.H."/>
            <person name="Houbraken J."/>
            <person name="Oakley B."/>
            <person name="Pocsi I."/>
            <person name="Scazzocchio C."/>
            <person name="Seiboth B."/>
            <person name="vanKuyk P.A."/>
            <person name="Wortman J."/>
            <person name="Dyer P.S."/>
            <person name="Grigoriev I.V."/>
        </authorList>
    </citation>
    <scope>NUCLEOTIDE SEQUENCE [LARGE SCALE GENOMIC DNA]</scope>
    <source>
        <strain evidence="2">DTO 134E9</strain>
    </source>
</reference>
<dbReference type="Proteomes" id="UP000184383">
    <property type="component" value="Unassembled WGS sequence"/>
</dbReference>
<name>A0A1L9RIL7_ASPWE</name>
<accession>A0A1L9RIL7</accession>
<protein>
    <submittedName>
        <fullName evidence="1">Uncharacterized protein</fullName>
    </submittedName>
</protein>